<dbReference type="HOGENOM" id="CLU_009600_14_1_5"/>
<evidence type="ECO:0000256" key="1">
    <source>
        <dbReference type="SAM" id="MobiDB-lite"/>
    </source>
</evidence>
<evidence type="ECO:0000313" key="4">
    <source>
        <dbReference type="Proteomes" id="UP000001868"/>
    </source>
</evidence>
<dbReference type="InterPro" id="IPR036928">
    <property type="entry name" value="AS_sf"/>
</dbReference>
<dbReference type="STRING" id="450851.PHZ_c2673"/>
<proteinExistence type="predicted"/>
<evidence type="ECO:0000259" key="2">
    <source>
        <dbReference type="Pfam" id="PF01425"/>
    </source>
</evidence>
<feature type="region of interest" description="Disordered" evidence="1">
    <location>
        <begin position="476"/>
        <end position="495"/>
    </location>
</feature>
<dbReference type="EMBL" id="CP000747">
    <property type="protein sequence ID" value="ACG79082.1"/>
    <property type="molecule type" value="Genomic_DNA"/>
</dbReference>
<dbReference type="Pfam" id="PF01425">
    <property type="entry name" value="Amidase"/>
    <property type="match status" value="1"/>
</dbReference>
<gene>
    <name evidence="3" type="ordered locus">PHZ_c2673</name>
</gene>
<dbReference type="Gene3D" id="3.90.1300.10">
    <property type="entry name" value="Amidase signature (AS) domain"/>
    <property type="match status" value="1"/>
</dbReference>
<dbReference type="Proteomes" id="UP000001868">
    <property type="component" value="Chromosome"/>
</dbReference>
<dbReference type="PANTHER" id="PTHR42678:SF34">
    <property type="entry name" value="OS04G0183300 PROTEIN"/>
    <property type="match status" value="1"/>
</dbReference>
<dbReference type="eggNOG" id="COG0154">
    <property type="taxonomic scope" value="Bacteria"/>
</dbReference>
<dbReference type="KEGG" id="pzu:PHZ_c2673"/>
<dbReference type="InterPro" id="IPR023631">
    <property type="entry name" value="Amidase_dom"/>
</dbReference>
<name>B4RHP1_PHEZH</name>
<evidence type="ECO:0000313" key="3">
    <source>
        <dbReference type="EMBL" id="ACG79082.1"/>
    </source>
</evidence>
<dbReference type="SUPFAM" id="SSF75304">
    <property type="entry name" value="Amidase signature (AS) enzymes"/>
    <property type="match status" value="1"/>
</dbReference>
<reference evidence="3 4" key="1">
    <citation type="journal article" date="2008" name="BMC Genomics">
        <title>Complete genome of Phenylobacterium zucineum - a novel facultative intracellular bacterium isolated from human erythroleukemia cell line K562.</title>
        <authorList>
            <person name="Luo Y."/>
            <person name="Xu X."/>
            <person name="Ding Z."/>
            <person name="Liu Z."/>
            <person name="Zhang B."/>
            <person name="Yan Z."/>
            <person name="Sun J."/>
            <person name="Hu S."/>
            <person name="Hu X."/>
        </authorList>
    </citation>
    <scope>NUCLEOTIDE SEQUENCE [LARGE SCALE GENOMIC DNA]</scope>
    <source>
        <strain evidence="3 4">HLK1</strain>
    </source>
</reference>
<keyword evidence="4" id="KW-1185">Reference proteome</keyword>
<sequence>MRDGRATAHALVRAYFDRIAAVDDAGPKLNSVIALNPQALADAERLDAERRAGRTRGPLHGITVLLKDNIEADIGLPTTAGSLALADNVTGRDAPIVKRLRDAGAIVLGKANLSEWANFRSTRSISGWSAVGGLTRNPYGLDRTACGSSSGSGAAVAAGLAAAAIGTETDGSITCPAAMTGIVGLKPTVGLVSRALIVPISPAQDTAGPMTRTVADAAAVLQVIAGSDPADPATAEADAKKVDYLGALDRDALKGARIGVWHGFKGRHAALDEAFEAALADLKAAGAELVEIKGPAEAELARIGELEGELLRWEFKAALDDYLARTPPAVKSRTLADLIAFNRAEIRETPLFGQEIFEQAVKAPPASDPAMQTKRAEARRLAAQALDRMLAEQKVLAIVAPSGGPASIVDPVNGGRFFGSPSTLPAVSGYPHLTVPMGHVTGLPVGISFLGPAWSEARLLSLGFAYEQAARARREPGFPPDVAARPEIARAYDPR</sequence>
<dbReference type="AlphaFoldDB" id="B4RHP1"/>
<feature type="domain" description="Amidase" evidence="2">
    <location>
        <begin position="11"/>
        <end position="460"/>
    </location>
</feature>
<dbReference type="PANTHER" id="PTHR42678">
    <property type="entry name" value="AMIDASE"/>
    <property type="match status" value="1"/>
</dbReference>
<dbReference type="NCBIfam" id="NF006006">
    <property type="entry name" value="PRK08137.1"/>
    <property type="match status" value="1"/>
</dbReference>
<protein>
    <submittedName>
        <fullName evidence="3">Amidase family protein</fullName>
    </submittedName>
</protein>
<organism evidence="3 4">
    <name type="scientific">Phenylobacterium zucineum (strain HLK1)</name>
    <dbReference type="NCBI Taxonomy" id="450851"/>
    <lineage>
        <taxon>Bacteria</taxon>
        <taxon>Pseudomonadati</taxon>
        <taxon>Pseudomonadota</taxon>
        <taxon>Alphaproteobacteria</taxon>
        <taxon>Caulobacterales</taxon>
        <taxon>Caulobacteraceae</taxon>
        <taxon>Phenylobacterium</taxon>
    </lineage>
</organism>
<accession>B4RHP1</accession>